<dbReference type="Pfam" id="PF00118">
    <property type="entry name" value="Cpn60_TCP1"/>
    <property type="match status" value="1"/>
</dbReference>
<evidence type="ECO:0000256" key="8">
    <source>
        <dbReference type="ARBA" id="ARBA00025702"/>
    </source>
</evidence>
<feature type="binding site" evidence="9">
    <location>
        <position position="493"/>
    </location>
    <ligand>
        <name>ATP</name>
        <dbReference type="ChEBI" id="CHEBI:30616"/>
    </ligand>
</feature>
<feature type="binding site" evidence="9">
    <location>
        <begin position="86"/>
        <end position="90"/>
    </location>
    <ligand>
        <name>ATP</name>
        <dbReference type="ChEBI" id="CHEBI:30616"/>
    </ligand>
</feature>
<dbReference type="InterPro" id="IPR027413">
    <property type="entry name" value="GROEL-like_equatorial_sf"/>
</dbReference>
<dbReference type="RefSeq" id="WP_131354031.1">
    <property type="nucleotide sequence ID" value="NZ_SJKB01000003.1"/>
</dbReference>
<evidence type="ECO:0000313" key="12">
    <source>
        <dbReference type="EMBL" id="TCC63227.1"/>
    </source>
</evidence>
<dbReference type="Gene3D" id="3.50.7.10">
    <property type="entry name" value="GroEL"/>
    <property type="match status" value="1"/>
</dbReference>
<dbReference type="GO" id="GO:0005737">
    <property type="term" value="C:cytoplasm"/>
    <property type="evidence" value="ECO:0007669"/>
    <property type="project" value="UniProtKB-SubCell"/>
</dbReference>
<dbReference type="EC" id="5.6.1.7" evidence="9"/>
<keyword evidence="9" id="KW-0963">Cytoplasm</keyword>
<dbReference type="NCBIfam" id="TIGR02348">
    <property type="entry name" value="GroEL"/>
    <property type="match status" value="1"/>
</dbReference>
<dbReference type="EMBL" id="SJKB01000003">
    <property type="protein sequence ID" value="TCC63227.1"/>
    <property type="molecule type" value="Genomic_DNA"/>
</dbReference>
<dbReference type="NCBIfam" id="NF000592">
    <property type="entry name" value="PRK00013.1"/>
    <property type="match status" value="1"/>
</dbReference>
<evidence type="ECO:0000256" key="3">
    <source>
        <dbReference type="ARBA" id="ARBA00006607"/>
    </source>
</evidence>
<evidence type="ECO:0000256" key="4">
    <source>
        <dbReference type="ARBA" id="ARBA00022741"/>
    </source>
</evidence>
<accession>A0A4R0KT77</accession>
<comment type="similarity">
    <text evidence="3 9 10">Belongs to the chaperonin (HSP60) family.</text>
</comment>
<evidence type="ECO:0000256" key="10">
    <source>
        <dbReference type="RuleBase" id="RU000418"/>
    </source>
</evidence>
<dbReference type="OrthoDB" id="9766614at2"/>
<evidence type="ECO:0000256" key="11">
    <source>
        <dbReference type="RuleBase" id="RU000419"/>
    </source>
</evidence>
<keyword evidence="6 9" id="KW-0143">Chaperone</keyword>
<dbReference type="GO" id="GO:0016853">
    <property type="term" value="F:isomerase activity"/>
    <property type="evidence" value="ECO:0007669"/>
    <property type="project" value="UniProtKB-KW"/>
</dbReference>
<dbReference type="GO" id="GO:0005524">
    <property type="term" value="F:ATP binding"/>
    <property type="evidence" value="ECO:0007669"/>
    <property type="project" value="UniProtKB-UniRule"/>
</dbReference>
<dbReference type="GO" id="GO:0042026">
    <property type="term" value="P:protein refolding"/>
    <property type="evidence" value="ECO:0007669"/>
    <property type="project" value="UniProtKB-UniRule"/>
</dbReference>
<dbReference type="PROSITE" id="PS00296">
    <property type="entry name" value="CHAPERONINS_CPN60"/>
    <property type="match status" value="1"/>
</dbReference>
<protein>
    <recommendedName>
        <fullName evidence="9">Chaperonin GroEL</fullName>
        <ecNumber evidence="9">5.6.1.7</ecNumber>
    </recommendedName>
    <alternativeName>
        <fullName evidence="9">60 kDa chaperonin</fullName>
    </alternativeName>
    <alternativeName>
        <fullName evidence="9">Chaperonin-60</fullName>
        <shortName evidence="9">Cpn60</shortName>
    </alternativeName>
</protein>
<sequence length="549" mass="58255">MAKELRFNEEARRLLESGVNSLADAIKVTLGPKGRNAVLEKLTGPPTITNDGVTIAKEIQLREPFANMGAQLVKEVAMNTNGVVGDGTTTATVLAQAMVREGLRAVDAGANPMRVRRGIEQTVPVVVETLRSWAAEVGGPDDLRHIATLAASDDETIGEVIAEAVTRVGRNGVVTTEESDAIGLSVEVVDGIEFDHGYVSLYMVTDKERMEAVYENPVILLTNKKISQVQDIMPTVEAAKRADRPLVVLAEDVDGPALQLLVGGNMHNTMQSVVVRAPGFGHRRVAELEDLAVALGGQVIATDTGLDLSEVALNHLGSCDRITITEDRTTIVGGHGDANLVDARLTQLETQFERARIDADRDNLQLRMARLSGRVAVIQVGGATSVERKERMLRVEDSLAATRAAVEEGVVAGGGTALVQAQEAVSRVELTGDAAVGREVVRRALPEPLRWIAINAGYDGDEVVAKVASQPLGTGFNALTGQYADMFDEGVMDPLKVTRAALESAASIAALLITTETAVVEEILGNPGAIMAPGFGDLAEGMVRPSNIY</sequence>
<keyword evidence="13" id="KW-1185">Reference proteome</keyword>
<dbReference type="InterPro" id="IPR018370">
    <property type="entry name" value="Chaperonin_Cpn60_CS"/>
</dbReference>
<evidence type="ECO:0000313" key="13">
    <source>
        <dbReference type="Proteomes" id="UP000291144"/>
    </source>
</evidence>
<dbReference type="FunFam" id="3.50.7.10:FF:000001">
    <property type="entry name" value="60 kDa chaperonin"/>
    <property type="match status" value="1"/>
</dbReference>
<dbReference type="AlphaFoldDB" id="A0A4R0KT77"/>
<comment type="function">
    <text evidence="9 11">Together with its co-chaperonin GroES, plays an essential role in assisting protein folding. The GroEL-GroES system forms a nano-cage that allows encapsulation of the non-native substrate proteins and provides a physical environment optimized to promote and accelerate protein folding.</text>
</comment>
<dbReference type="InterPro" id="IPR002423">
    <property type="entry name" value="Cpn60/GroEL/TCP-1"/>
</dbReference>
<dbReference type="GO" id="GO:0009986">
    <property type="term" value="C:cell surface"/>
    <property type="evidence" value="ECO:0007669"/>
    <property type="project" value="UniProtKB-SubCell"/>
</dbReference>
<comment type="subcellular location">
    <subcellularLocation>
        <location evidence="2">Cell surface</location>
    </subcellularLocation>
    <subcellularLocation>
        <location evidence="9">Cytoplasm</location>
    </subcellularLocation>
    <subcellularLocation>
        <location evidence="8">Secreted</location>
        <location evidence="8">Capsule</location>
    </subcellularLocation>
    <subcellularLocation>
        <location evidence="1">Secreted</location>
        <location evidence="1">Cell wall</location>
    </subcellularLocation>
</comment>
<keyword evidence="5 9" id="KW-0067">ATP-binding</keyword>
<evidence type="ECO:0000256" key="7">
    <source>
        <dbReference type="ARBA" id="ARBA00023235"/>
    </source>
</evidence>
<proteinExistence type="inferred from homology"/>
<dbReference type="NCBIfam" id="NF009488">
    <property type="entry name" value="PRK12850.1"/>
    <property type="match status" value="1"/>
</dbReference>
<comment type="caution">
    <text evidence="9">Lacks conserved residue(s) required for the propagation of feature annotation.</text>
</comment>
<evidence type="ECO:0000256" key="9">
    <source>
        <dbReference type="HAMAP-Rule" id="MF_00600"/>
    </source>
</evidence>
<dbReference type="NCBIfam" id="NF009489">
    <property type="entry name" value="PRK12851.1"/>
    <property type="match status" value="1"/>
</dbReference>
<feature type="binding site" evidence="9">
    <location>
        <position position="414"/>
    </location>
    <ligand>
        <name>ATP</name>
        <dbReference type="ChEBI" id="CHEBI:30616"/>
    </ligand>
</feature>
<evidence type="ECO:0000256" key="2">
    <source>
        <dbReference type="ARBA" id="ARBA00004241"/>
    </source>
</evidence>
<organism evidence="12 13">
    <name type="scientific">Kribbella pittospori</name>
    <dbReference type="NCBI Taxonomy" id="722689"/>
    <lineage>
        <taxon>Bacteria</taxon>
        <taxon>Bacillati</taxon>
        <taxon>Actinomycetota</taxon>
        <taxon>Actinomycetes</taxon>
        <taxon>Propionibacteriales</taxon>
        <taxon>Kribbellaceae</taxon>
        <taxon>Kribbella</taxon>
    </lineage>
</organism>
<dbReference type="GO" id="GO:0042603">
    <property type="term" value="C:capsule"/>
    <property type="evidence" value="ECO:0007669"/>
    <property type="project" value="UniProtKB-SubCell"/>
</dbReference>
<evidence type="ECO:0000256" key="6">
    <source>
        <dbReference type="ARBA" id="ARBA00023186"/>
    </source>
</evidence>
<dbReference type="PRINTS" id="PR00298">
    <property type="entry name" value="CHAPERONIN60"/>
</dbReference>
<dbReference type="Proteomes" id="UP000291144">
    <property type="component" value="Unassembled WGS sequence"/>
</dbReference>
<dbReference type="Gene3D" id="3.30.260.10">
    <property type="entry name" value="TCP-1-like chaperonin intermediate domain"/>
    <property type="match status" value="1"/>
</dbReference>
<dbReference type="SUPFAM" id="SSF48592">
    <property type="entry name" value="GroEL equatorial domain-like"/>
    <property type="match status" value="1"/>
</dbReference>
<dbReference type="NCBIfam" id="NF009487">
    <property type="entry name" value="PRK12849.1"/>
    <property type="match status" value="1"/>
</dbReference>
<comment type="subunit">
    <text evidence="9 11">Forms a cylinder of 14 subunits composed of two heptameric rings stacked back-to-back. Interacts with the co-chaperonin GroES.</text>
</comment>
<dbReference type="InterPro" id="IPR001844">
    <property type="entry name" value="Cpn60/GroEL"/>
</dbReference>
<keyword evidence="7 9" id="KW-0413">Isomerase</keyword>
<dbReference type="Gene3D" id="1.10.560.10">
    <property type="entry name" value="GroEL-like equatorial domain"/>
    <property type="match status" value="1"/>
</dbReference>
<evidence type="ECO:0000256" key="1">
    <source>
        <dbReference type="ARBA" id="ARBA00004191"/>
    </source>
</evidence>
<keyword evidence="4 9" id="KW-0547">Nucleotide-binding</keyword>
<comment type="caution">
    <text evidence="12">The sequence shown here is derived from an EMBL/GenBank/DDBJ whole genome shotgun (WGS) entry which is preliminary data.</text>
</comment>
<dbReference type="GO" id="GO:0051082">
    <property type="term" value="F:unfolded protein binding"/>
    <property type="evidence" value="ECO:0007669"/>
    <property type="project" value="UniProtKB-UniRule"/>
</dbReference>
<dbReference type="SUPFAM" id="SSF52029">
    <property type="entry name" value="GroEL apical domain-like"/>
    <property type="match status" value="1"/>
</dbReference>
<dbReference type="GO" id="GO:0140662">
    <property type="term" value="F:ATP-dependent protein folding chaperone"/>
    <property type="evidence" value="ECO:0007669"/>
    <property type="project" value="InterPro"/>
</dbReference>
<feature type="binding site" evidence="9">
    <location>
        <begin position="477"/>
        <end position="479"/>
    </location>
    <ligand>
        <name>ATP</name>
        <dbReference type="ChEBI" id="CHEBI:30616"/>
    </ligand>
</feature>
<dbReference type="CDD" id="cd03344">
    <property type="entry name" value="GroEL"/>
    <property type="match status" value="1"/>
</dbReference>
<dbReference type="InterPro" id="IPR027410">
    <property type="entry name" value="TCP-1-like_intermed_sf"/>
</dbReference>
<dbReference type="SUPFAM" id="SSF54849">
    <property type="entry name" value="GroEL-intermediate domain like"/>
    <property type="match status" value="1"/>
</dbReference>
<dbReference type="InterPro" id="IPR027409">
    <property type="entry name" value="GroEL-like_apical_dom_sf"/>
</dbReference>
<evidence type="ECO:0000256" key="5">
    <source>
        <dbReference type="ARBA" id="ARBA00022840"/>
    </source>
</evidence>
<dbReference type="HAMAP" id="MF_00600">
    <property type="entry name" value="CH60"/>
    <property type="match status" value="1"/>
</dbReference>
<feature type="binding site" evidence="9">
    <location>
        <begin position="29"/>
        <end position="32"/>
    </location>
    <ligand>
        <name>ATP</name>
        <dbReference type="ChEBI" id="CHEBI:30616"/>
    </ligand>
</feature>
<gene>
    <name evidence="9 12" type="primary">groL</name>
    <name evidence="9" type="synonym">groEL</name>
    <name evidence="12" type="ORF">E0H73_12255</name>
</gene>
<name>A0A4R0KT77_9ACTN</name>
<reference evidence="12 13" key="1">
    <citation type="submission" date="2019-02" db="EMBL/GenBank/DDBJ databases">
        <title>Kribbella capetownensis sp. nov. and Kribbella speibonae sp. nov., isolated from soil.</title>
        <authorList>
            <person name="Curtis S.M."/>
            <person name="Norton I."/>
            <person name="Everest G.J."/>
            <person name="Meyers P.R."/>
        </authorList>
    </citation>
    <scope>NUCLEOTIDE SEQUENCE [LARGE SCALE GENOMIC DNA]</scope>
    <source>
        <strain evidence="12 13">NRRL B-24813</strain>
    </source>
</reference>
<dbReference type="GO" id="GO:0009408">
    <property type="term" value="P:response to heat"/>
    <property type="evidence" value="ECO:0007669"/>
    <property type="project" value="UniProtKB-ARBA"/>
</dbReference>
<dbReference type="PANTHER" id="PTHR45633">
    <property type="entry name" value="60 KDA HEAT SHOCK PROTEIN, MITOCHONDRIAL"/>
    <property type="match status" value="1"/>
</dbReference>